<dbReference type="RefSeq" id="WP_149309689.1">
    <property type="nucleotide sequence ID" value="NZ_SRSD01000012.1"/>
</dbReference>
<protein>
    <recommendedName>
        <fullName evidence="4">Killing trait domain-containing protein</fullName>
    </recommendedName>
</protein>
<comment type="caution">
    <text evidence="2">The sequence shown here is derived from an EMBL/GenBank/DDBJ whole genome shotgun (WGS) entry which is preliminary data.</text>
</comment>
<sequence length="84" mass="8550">MPLAQLSPAVIVGNPTNLNPLAQANNTATAAVVGTIAQKNTQKAKSDSVTISREAMAKAAEADAQHGSGKDAQTKDAAPQTKPR</sequence>
<evidence type="ECO:0000256" key="1">
    <source>
        <dbReference type="SAM" id="MobiDB-lite"/>
    </source>
</evidence>
<gene>
    <name evidence="2" type="ORF">ET418_17045</name>
</gene>
<feature type="region of interest" description="Disordered" evidence="1">
    <location>
        <begin position="56"/>
        <end position="84"/>
    </location>
</feature>
<dbReference type="EMBL" id="SRSD01000012">
    <property type="protein sequence ID" value="KAA0888106.1"/>
    <property type="molecule type" value="Genomic_DNA"/>
</dbReference>
<dbReference type="AlphaFoldDB" id="A0A5A9X541"/>
<accession>A0A5A9X541</accession>
<dbReference type="Proteomes" id="UP000324298">
    <property type="component" value="Unassembled WGS sequence"/>
</dbReference>
<evidence type="ECO:0000313" key="2">
    <source>
        <dbReference type="EMBL" id="KAA0888106.1"/>
    </source>
</evidence>
<feature type="compositionally biased region" description="Basic and acidic residues" evidence="1">
    <location>
        <begin position="60"/>
        <end position="74"/>
    </location>
</feature>
<evidence type="ECO:0000313" key="3">
    <source>
        <dbReference type="Proteomes" id="UP000324298"/>
    </source>
</evidence>
<keyword evidence="3" id="KW-1185">Reference proteome</keyword>
<name>A0A5A9X541_9BACT</name>
<proteinExistence type="predicted"/>
<evidence type="ECO:0008006" key="4">
    <source>
        <dbReference type="Google" id="ProtNLM"/>
    </source>
</evidence>
<reference evidence="2 3" key="1">
    <citation type="submission" date="2019-04" db="EMBL/GenBank/DDBJ databases">
        <title>Geobacter ruber sp. nov., ferric-reducing bacteria isolated from paddy soil.</title>
        <authorList>
            <person name="Xu Z."/>
            <person name="Masuda Y."/>
            <person name="Itoh H."/>
            <person name="Senoo K."/>
        </authorList>
    </citation>
    <scope>NUCLEOTIDE SEQUENCE [LARGE SCALE GENOMIC DNA]</scope>
    <source>
        <strain evidence="2 3">Red88</strain>
    </source>
</reference>
<organism evidence="2 3">
    <name type="scientific">Oryzomonas rubra</name>
    <dbReference type="NCBI Taxonomy" id="2509454"/>
    <lineage>
        <taxon>Bacteria</taxon>
        <taxon>Pseudomonadati</taxon>
        <taxon>Thermodesulfobacteriota</taxon>
        <taxon>Desulfuromonadia</taxon>
        <taxon>Geobacterales</taxon>
        <taxon>Geobacteraceae</taxon>
        <taxon>Oryzomonas</taxon>
    </lineage>
</organism>